<dbReference type="PRINTS" id="PR00961">
    <property type="entry name" value="HUDSXLRNA"/>
</dbReference>
<gene>
    <name evidence="8" type="primary">LOC111593337</name>
</gene>
<dbReference type="Gene3D" id="3.30.70.330">
    <property type="match status" value="2"/>
</dbReference>
<name>A0A6J1L5N4_DROHY</name>
<evidence type="ECO:0000256" key="4">
    <source>
        <dbReference type="SAM" id="MobiDB-lite"/>
    </source>
</evidence>
<dbReference type="GO" id="GO:0005737">
    <property type="term" value="C:cytoplasm"/>
    <property type="evidence" value="ECO:0007669"/>
    <property type="project" value="UniProtKB-ARBA"/>
</dbReference>
<dbReference type="GeneID" id="111593337"/>
<dbReference type="OMA" id="GASHCYG"/>
<dbReference type="KEGG" id="dhe:111593337"/>
<dbReference type="GO" id="GO:1990904">
    <property type="term" value="C:ribonucleoprotein complex"/>
    <property type="evidence" value="ECO:0007669"/>
    <property type="project" value="InterPro"/>
</dbReference>
<dbReference type="AlphaFoldDB" id="A0A6J1L5N4"/>
<organism evidence="7 8">
    <name type="scientific">Drosophila hydei</name>
    <name type="common">Fruit fly</name>
    <dbReference type="NCBI Taxonomy" id="7224"/>
    <lineage>
        <taxon>Eukaryota</taxon>
        <taxon>Metazoa</taxon>
        <taxon>Ecdysozoa</taxon>
        <taxon>Arthropoda</taxon>
        <taxon>Hexapoda</taxon>
        <taxon>Insecta</taxon>
        <taxon>Pterygota</taxon>
        <taxon>Neoptera</taxon>
        <taxon>Endopterygota</taxon>
        <taxon>Diptera</taxon>
        <taxon>Brachycera</taxon>
        <taxon>Muscomorpha</taxon>
        <taxon>Ephydroidea</taxon>
        <taxon>Drosophilidae</taxon>
        <taxon>Drosophila</taxon>
    </lineage>
</organism>
<feature type="domain" description="RRM" evidence="6">
    <location>
        <begin position="147"/>
        <end position="227"/>
    </location>
</feature>
<dbReference type="InterPro" id="IPR035979">
    <property type="entry name" value="RBD_domain_sf"/>
</dbReference>
<evidence type="ECO:0000256" key="1">
    <source>
        <dbReference type="ARBA" id="ARBA00022737"/>
    </source>
</evidence>
<keyword evidence="1" id="KW-0677">Repeat</keyword>
<dbReference type="RefSeq" id="XP_023161815.2">
    <property type="nucleotide sequence ID" value="XM_023306047.2"/>
</dbReference>
<dbReference type="PANTHER" id="PTHR48034">
    <property type="entry name" value="TRANSFORMER-2 SEX-DETERMINING PROTEIN-RELATED"/>
    <property type="match status" value="1"/>
</dbReference>
<dbReference type="InterPro" id="IPR002343">
    <property type="entry name" value="Hud_Sxl_RNA"/>
</dbReference>
<dbReference type="FunFam" id="3.30.70.330:FF:000383">
    <property type="entry name" value="Sex lethal, isoform D"/>
    <property type="match status" value="1"/>
</dbReference>
<evidence type="ECO:0000256" key="3">
    <source>
        <dbReference type="PROSITE-ProRule" id="PRU00176"/>
    </source>
</evidence>
<dbReference type="PROSITE" id="PS50102">
    <property type="entry name" value="RRM"/>
    <property type="match status" value="2"/>
</dbReference>
<dbReference type="SMART" id="SM00360">
    <property type="entry name" value="RRM"/>
    <property type="match status" value="2"/>
</dbReference>
<keyword evidence="7" id="KW-1185">Reference proteome</keyword>
<reference evidence="8" key="1">
    <citation type="submission" date="2025-08" db="UniProtKB">
        <authorList>
            <consortium name="RefSeq"/>
        </authorList>
    </citation>
    <scope>IDENTIFICATION</scope>
    <source>
        <strain evidence="8">15085-1641.00</strain>
        <tissue evidence="8">Whole body</tissue>
    </source>
</reference>
<keyword evidence="5" id="KW-0732">Signal</keyword>
<protein>
    <submittedName>
        <fullName evidence="8">Polyadenylate-binding protein, cytoplasmic and nuclear</fullName>
    </submittedName>
</protein>
<evidence type="ECO:0000259" key="6">
    <source>
        <dbReference type="PROSITE" id="PS50102"/>
    </source>
</evidence>
<proteinExistence type="predicted"/>
<evidence type="ECO:0000256" key="2">
    <source>
        <dbReference type="ARBA" id="ARBA00022884"/>
    </source>
</evidence>
<evidence type="ECO:0000313" key="8">
    <source>
        <dbReference type="RefSeq" id="XP_023161815.2"/>
    </source>
</evidence>
<feature type="domain" description="RRM" evidence="6">
    <location>
        <begin position="61"/>
        <end position="139"/>
    </location>
</feature>
<dbReference type="OrthoDB" id="266020at2759"/>
<keyword evidence="2 3" id="KW-0694">RNA-binding</keyword>
<dbReference type="GO" id="GO:0010629">
    <property type="term" value="P:negative regulation of gene expression"/>
    <property type="evidence" value="ECO:0007669"/>
    <property type="project" value="UniProtKB-ARBA"/>
</dbReference>
<dbReference type="InterPro" id="IPR000504">
    <property type="entry name" value="RRM_dom"/>
</dbReference>
<dbReference type="SUPFAM" id="SSF54928">
    <property type="entry name" value="RNA-binding domain, RBD"/>
    <property type="match status" value="2"/>
</dbReference>
<feature type="signal peptide" evidence="5">
    <location>
        <begin position="1"/>
        <end position="34"/>
    </location>
</feature>
<sequence length="407" mass="45599">MRMHKNGIQLLLRFVILFLRSLLRFITHITKSMANIKDAVFADYMATTSGSSAGPRVVEGTNLLVNYLPFDMQERELTKMFKNFGQLKQVKIIRDAETGASHCYGFVNYMNSGQAHLALISVNGRQVRGKRLKVSFARPASADIKNAKLYVANLPVDYDAAKVHALFERYGKILDLNLLKDRFTGQSRGVAFVRYELRSAADLAMSAMNDFLLVDGHLPLQVKLAKRPMSWELPKNMLQDHDQPGQSVEPQATKHLLMETSSTDVSLHSEKGDIKQFKRPMCFRFGQMENSTADSTAPSKPSTFGDYNLLMNVNFGQGRKVTVVPKDSPDLATTNQQDQAKSPDVPSKWTNSSSDYGLAGNSFDNTKNFKKNSTLRHAMLYKFPSGHKTKDLSAPTLKQCDSSFDYS</sequence>
<dbReference type="GO" id="GO:0003729">
    <property type="term" value="F:mRNA binding"/>
    <property type="evidence" value="ECO:0007669"/>
    <property type="project" value="UniProtKB-ARBA"/>
</dbReference>
<evidence type="ECO:0000313" key="7">
    <source>
        <dbReference type="Proteomes" id="UP000504633"/>
    </source>
</evidence>
<dbReference type="InterPro" id="IPR012677">
    <property type="entry name" value="Nucleotide-bd_a/b_plait_sf"/>
</dbReference>
<accession>A0A6J1L5N4</accession>
<feature type="chain" id="PRO_5026857480" evidence="5">
    <location>
        <begin position="35"/>
        <end position="407"/>
    </location>
</feature>
<feature type="region of interest" description="Disordered" evidence="4">
    <location>
        <begin position="324"/>
        <end position="353"/>
    </location>
</feature>
<dbReference type="InterPro" id="IPR050441">
    <property type="entry name" value="RBM"/>
</dbReference>
<evidence type="ECO:0000256" key="5">
    <source>
        <dbReference type="SAM" id="SignalP"/>
    </source>
</evidence>
<dbReference type="Pfam" id="PF00076">
    <property type="entry name" value="RRM_1"/>
    <property type="match status" value="2"/>
</dbReference>
<feature type="compositionally biased region" description="Polar residues" evidence="4">
    <location>
        <begin position="331"/>
        <end position="340"/>
    </location>
</feature>
<dbReference type="GO" id="GO:0009967">
    <property type="term" value="P:positive regulation of signal transduction"/>
    <property type="evidence" value="ECO:0007669"/>
    <property type="project" value="UniProtKB-ARBA"/>
</dbReference>
<dbReference type="Proteomes" id="UP000504633">
    <property type="component" value="Unplaced"/>
</dbReference>